<dbReference type="InterPro" id="IPR020320">
    <property type="entry name" value="Swinepox_virus_C2"/>
</dbReference>
<proteinExistence type="predicted"/>
<dbReference type="Proteomes" id="UP000000866">
    <property type="component" value="Segment"/>
</dbReference>
<feature type="transmembrane region" description="Helical" evidence="1">
    <location>
        <begin position="20"/>
        <end position="39"/>
    </location>
</feature>
<name>Q08FI4_DPV83</name>
<dbReference type="GeneID" id="3346390"/>
<keyword evidence="1" id="KW-0812">Transmembrane</keyword>
<keyword evidence="1" id="KW-0472">Membrane</keyword>
<sequence length="97" mass="11197">MISYIINPILNIFYFMIRKISGIISLLLMRTIIFLFKLINPYPNFPNLLSPMKMLSIDSWNIFGGKPQPKTSGFLSYLNPFKKEEPPKKGFFSGLFG</sequence>
<accession>Q08FI4</accession>
<dbReference type="EMBL" id="AY689436">
    <property type="protein sequence ID" value="ABI99323.1"/>
    <property type="molecule type" value="Genomic_DNA"/>
</dbReference>
<dbReference type="Pfam" id="PF17421">
    <property type="entry name" value="DUF5409"/>
    <property type="match status" value="1"/>
</dbReference>
<organismHost>
    <name type="scientific">Odocoileus hemionus</name>
    <name type="common">Mule deer</name>
    <name type="synonym">Cervus hemionus</name>
    <dbReference type="NCBI Taxonomy" id="9872"/>
</organismHost>
<evidence type="ECO:0000313" key="2">
    <source>
        <dbReference type="EMBL" id="ABI99323.1"/>
    </source>
</evidence>
<keyword evidence="3" id="KW-1185">Reference proteome</keyword>
<gene>
    <name evidence="2" type="ORF">DpV83gp168</name>
</gene>
<reference evidence="2 3" key="1">
    <citation type="journal article" date="2005" name="J. Virol.">
        <title>Genome of deerpox virus.</title>
        <authorList>
            <person name="Afonso C.L."/>
            <person name="Delhon G."/>
            <person name="Tulman E.R."/>
            <person name="Lu Z."/>
            <person name="Zsak A."/>
            <person name="Becerra V.M."/>
            <person name="Zsak L."/>
            <person name="Kutish G.F."/>
            <person name="Rock D.L."/>
        </authorList>
    </citation>
    <scope>NUCLEOTIDE SEQUENCE [LARGE SCALE GENOMIC DNA]</scope>
    <source>
        <strain evidence="3">Mule deer/United States/W-848-83/1983</strain>
    </source>
</reference>
<dbReference type="KEGG" id="vg:3346390"/>
<organism evidence="2 3">
    <name type="scientific">Deerpox virus (strain Mule deer/United States/W-848-83/1983)</name>
    <name type="common">DPV</name>
    <dbReference type="NCBI Taxonomy" id="305674"/>
    <lineage>
        <taxon>Viruses</taxon>
        <taxon>Varidnaviria</taxon>
        <taxon>Bamfordvirae</taxon>
        <taxon>Nucleocytoviricota</taxon>
        <taxon>Pokkesviricetes</taxon>
        <taxon>Chitovirales</taxon>
        <taxon>Poxviridae</taxon>
        <taxon>Chordopoxvirinae</taxon>
        <taxon>Cervidpoxvirus</taxon>
        <taxon>Cervidpoxvirus muledeerpox</taxon>
        <taxon>Mule deerpox virus</taxon>
    </lineage>
</organism>
<dbReference type="RefSeq" id="YP_227543.1">
    <property type="nucleotide sequence ID" value="NC_006966.1"/>
</dbReference>
<protein>
    <submittedName>
        <fullName evidence="2">Uncharacterized protein</fullName>
    </submittedName>
</protein>
<evidence type="ECO:0000256" key="1">
    <source>
        <dbReference type="SAM" id="Phobius"/>
    </source>
</evidence>
<evidence type="ECO:0000313" key="3">
    <source>
        <dbReference type="Proteomes" id="UP000000866"/>
    </source>
</evidence>
<keyword evidence="1" id="KW-1133">Transmembrane helix</keyword>